<keyword evidence="9" id="KW-1133">Transmembrane helix</keyword>
<dbReference type="RefSeq" id="WP_204445230.1">
    <property type="nucleotide sequence ID" value="NZ_JACJKY010000005.1"/>
</dbReference>
<sequence length="681" mass="76889">MLRRGDVLDGVYQIIEEIGAGGTGIIYKAYHLRLGRYVVVKKIKDEVAARINARTEADILKRLKHTYLPQVYDFLEVGGGIYTVIDFIEGQSLDYYIKNGYRIEQKQLLLWAKQLCEALVYLHAQTPPIIHSDIKPQNIMITPQGNVCLIDFNISLDGQGSSQVSGLSAGYAPPEQYPENWPPMMGMGGTPFPMVMPLDARSDIYSLGATFYHLMTGVKPEKSTGPVTPISVRRPPYSQAFVEIVEKMMQPDPNRRYQTAAELLGVLTNIRRLDRTYIRHRRKQHTVTIVFSILMTLSVLVSVTGFLKMGTEQEAQYASLVEQGKAACENGDYEAGLSLYDQAINLYSTKLPAYYEKLLAYVEQGEYLACVQYGRLIFTNPGLTKAMEADPVGAADLYYMIANAWFEQENYAKAVGYYEEAVLRNSENPDYYRDYAISLARMQQVDEAQQVLSAAKNCGMDNDSVTLVEAELLLAEGDWQQASERFENVFLTTQNDTTRYQAYLLCARAYRTGGKLDEEIEVLEQARSAVAPNRVSAIVSSLAQAYMRRAQSAGGNLQADCEKALECYETLKAQGNDSTEMKLNTAFVNQLLRRYEEAEQILTELQAQSPDDYRPYMRLALLYGAMEDEKPQETRDYTAVREMYEKAVAYYEQARIQGVSDEQMQVLETMMQQIIDGGWIG</sequence>
<evidence type="ECO:0000256" key="2">
    <source>
        <dbReference type="ARBA" id="ARBA00012513"/>
    </source>
</evidence>
<gene>
    <name evidence="11" type="ORF">H6A12_04475</name>
</gene>
<evidence type="ECO:0000256" key="4">
    <source>
        <dbReference type="ARBA" id="ARBA00022741"/>
    </source>
</evidence>
<dbReference type="PROSITE" id="PS00108">
    <property type="entry name" value="PROTEIN_KINASE_ST"/>
    <property type="match status" value="1"/>
</dbReference>
<feature type="transmembrane region" description="Helical" evidence="9">
    <location>
        <begin position="287"/>
        <end position="307"/>
    </location>
</feature>
<dbReference type="Pfam" id="PF13432">
    <property type="entry name" value="TPR_16"/>
    <property type="match status" value="1"/>
</dbReference>
<evidence type="ECO:0000256" key="5">
    <source>
        <dbReference type="ARBA" id="ARBA00022777"/>
    </source>
</evidence>
<keyword evidence="3" id="KW-0808">Transferase</keyword>
<evidence type="ECO:0000256" key="7">
    <source>
        <dbReference type="PROSITE-ProRule" id="PRU00339"/>
    </source>
</evidence>
<dbReference type="InterPro" id="IPR000719">
    <property type="entry name" value="Prot_kinase_dom"/>
</dbReference>
<evidence type="ECO:0000313" key="12">
    <source>
        <dbReference type="Proteomes" id="UP000774750"/>
    </source>
</evidence>
<dbReference type="PROSITE" id="PS00107">
    <property type="entry name" value="PROTEIN_KINASE_ATP"/>
    <property type="match status" value="1"/>
</dbReference>
<proteinExistence type="inferred from homology"/>
<feature type="repeat" description="TPR" evidence="7">
    <location>
        <begin position="395"/>
        <end position="428"/>
    </location>
</feature>
<name>A0A939BE10_9FIRM</name>
<dbReference type="InterPro" id="IPR050660">
    <property type="entry name" value="NEK_Ser/Thr_kinase"/>
</dbReference>
<reference evidence="11" key="1">
    <citation type="submission" date="2020-08" db="EMBL/GenBank/DDBJ databases">
        <authorList>
            <person name="Cejkova D."/>
            <person name="Kubasova T."/>
            <person name="Jahodarova E."/>
            <person name="Rychlik I."/>
        </authorList>
    </citation>
    <scope>NUCLEOTIDE SEQUENCE</scope>
    <source>
        <strain evidence="11">An559</strain>
    </source>
</reference>
<keyword evidence="12" id="KW-1185">Reference proteome</keyword>
<dbReference type="Pfam" id="PF00069">
    <property type="entry name" value="Pkinase"/>
    <property type="match status" value="1"/>
</dbReference>
<comment type="similarity">
    <text evidence="1">Belongs to the protein kinase superfamily. NEK Ser/Thr protein kinase family. NIMA subfamily.</text>
</comment>
<dbReference type="GO" id="GO:0004674">
    <property type="term" value="F:protein serine/threonine kinase activity"/>
    <property type="evidence" value="ECO:0007669"/>
    <property type="project" value="UniProtKB-EC"/>
</dbReference>
<keyword evidence="7" id="KW-0802">TPR repeat</keyword>
<dbReference type="CDD" id="cd14014">
    <property type="entry name" value="STKc_PknB_like"/>
    <property type="match status" value="1"/>
</dbReference>
<dbReference type="SUPFAM" id="SSF48452">
    <property type="entry name" value="TPR-like"/>
    <property type="match status" value="2"/>
</dbReference>
<dbReference type="InterPro" id="IPR008271">
    <property type="entry name" value="Ser/Thr_kinase_AS"/>
</dbReference>
<dbReference type="Proteomes" id="UP000774750">
    <property type="component" value="Unassembled WGS sequence"/>
</dbReference>
<keyword evidence="9" id="KW-0812">Transmembrane</keyword>
<dbReference type="SUPFAM" id="SSF56112">
    <property type="entry name" value="Protein kinase-like (PK-like)"/>
    <property type="match status" value="1"/>
</dbReference>
<reference evidence="11" key="2">
    <citation type="journal article" date="2021" name="Sci. Rep.">
        <title>The distribution of antibiotic resistance genes in chicken gut microbiota commensals.</title>
        <authorList>
            <person name="Juricova H."/>
            <person name="Matiasovicova J."/>
            <person name="Kubasova T."/>
            <person name="Cejkova D."/>
            <person name="Rychlik I."/>
        </authorList>
    </citation>
    <scope>NUCLEOTIDE SEQUENCE</scope>
    <source>
        <strain evidence="11">An559</strain>
    </source>
</reference>
<evidence type="ECO:0000259" key="10">
    <source>
        <dbReference type="PROSITE" id="PS50011"/>
    </source>
</evidence>
<keyword evidence="6 8" id="KW-0067">ATP-binding</keyword>
<dbReference type="PROSITE" id="PS50011">
    <property type="entry name" value="PROTEIN_KINASE_DOM"/>
    <property type="match status" value="1"/>
</dbReference>
<dbReference type="AlphaFoldDB" id="A0A939BE10"/>
<comment type="caution">
    <text evidence="11">The sequence shown here is derived from an EMBL/GenBank/DDBJ whole genome shotgun (WGS) entry which is preliminary data.</text>
</comment>
<dbReference type="EC" id="2.7.11.1" evidence="2"/>
<keyword evidence="4 8" id="KW-0547">Nucleotide-binding</keyword>
<dbReference type="GO" id="GO:0005524">
    <property type="term" value="F:ATP binding"/>
    <property type="evidence" value="ECO:0007669"/>
    <property type="project" value="UniProtKB-UniRule"/>
</dbReference>
<evidence type="ECO:0000256" key="1">
    <source>
        <dbReference type="ARBA" id="ARBA00010886"/>
    </source>
</evidence>
<evidence type="ECO:0000256" key="3">
    <source>
        <dbReference type="ARBA" id="ARBA00022679"/>
    </source>
</evidence>
<dbReference type="SMART" id="SM00220">
    <property type="entry name" value="S_TKc"/>
    <property type="match status" value="1"/>
</dbReference>
<dbReference type="InterPro" id="IPR011990">
    <property type="entry name" value="TPR-like_helical_dom_sf"/>
</dbReference>
<dbReference type="Gene3D" id="1.25.40.10">
    <property type="entry name" value="Tetratricopeptide repeat domain"/>
    <property type="match status" value="3"/>
</dbReference>
<feature type="binding site" evidence="8">
    <location>
        <position position="42"/>
    </location>
    <ligand>
        <name>ATP</name>
        <dbReference type="ChEBI" id="CHEBI:30616"/>
    </ligand>
</feature>
<evidence type="ECO:0000256" key="8">
    <source>
        <dbReference type="PROSITE-ProRule" id="PRU10141"/>
    </source>
</evidence>
<dbReference type="InterPro" id="IPR011009">
    <property type="entry name" value="Kinase-like_dom_sf"/>
</dbReference>
<evidence type="ECO:0000313" key="11">
    <source>
        <dbReference type="EMBL" id="MBM6920411.1"/>
    </source>
</evidence>
<dbReference type="PANTHER" id="PTHR43671">
    <property type="entry name" value="SERINE/THREONINE-PROTEIN KINASE NEK"/>
    <property type="match status" value="1"/>
</dbReference>
<dbReference type="Pfam" id="PF14559">
    <property type="entry name" value="TPR_19"/>
    <property type="match status" value="1"/>
</dbReference>
<feature type="domain" description="Protein kinase" evidence="10">
    <location>
        <begin position="12"/>
        <end position="278"/>
    </location>
</feature>
<dbReference type="Gene3D" id="1.10.510.10">
    <property type="entry name" value="Transferase(Phosphotransferase) domain 1"/>
    <property type="match status" value="1"/>
</dbReference>
<accession>A0A939BE10</accession>
<keyword evidence="5 11" id="KW-0418">Kinase</keyword>
<keyword evidence="9" id="KW-0472">Membrane</keyword>
<dbReference type="EMBL" id="JACJKY010000005">
    <property type="protein sequence ID" value="MBM6920411.1"/>
    <property type="molecule type" value="Genomic_DNA"/>
</dbReference>
<dbReference type="Gene3D" id="3.30.200.20">
    <property type="entry name" value="Phosphorylase Kinase, domain 1"/>
    <property type="match status" value="1"/>
</dbReference>
<dbReference type="InterPro" id="IPR017441">
    <property type="entry name" value="Protein_kinase_ATP_BS"/>
</dbReference>
<dbReference type="InterPro" id="IPR019734">
    <property type="entry name" value="TPR_rpt"/>
</dbReference>
<evidence type="ECO:0000256" key="9">
    <source>
        <dbReference type="SAM" id="Phobius"/>
    </source>
</evidence>
<dbReference type="PANTHER" id="PTHR43671:SF13">
    <property type="entry name" value="SERINE_THREONINE-PROTEIN KINASE NEK2"/>
    <property type="match status" value="1"/>
</dbReference>
<dbReference type="SMART" id="SM00028">
    <property type="entry name" value="TPR"/>
    <property type="match status" value="4"/>
</dbReference>
<protein>
    <recommendedName>
        <fullName evidence="2">non-specific serine/threonine protein kinase</fullName>
        <ecNumber evidence="2">2.7.11.1</ecNumber>
    </recommendedName>
</protein>
<organism evidence="11 12">
    <name type="scientific">Merdimmobilis hominis</name>
    <dbReference type="NCBI Taxonomy" id="2897707"/>
    <lineage>
        <taxon>Bacteria</taxon>
        <taxon>Bacillati</taxon>
        <taxon>Bacillota</taxon>
        <taxon>Clostridia</taxon>
        <taxon>Eubacteriales</taxon>
        <taxon>Oscillospiraceae</taxon>
        <taxon>Merdimmobilis</taxon>
    </lineage>
</organism>
<evidence type="ECO:0000256" key="6">
    <source>
        <dbReference type="ARBA" id="ARBA00022840"/>
    </source>
</evidence>
<dbReference type="PROSITE" id="PS50005">
    <property type="entry name" value="TPR"/>
    <property type="match status" value="1"/>
</dbReference>